<dbReference type="EMBL" id="CAJNOJ010000141">
    <property type="protein sequence ID" value="CAF1187823.1"/>
    <property type="molecule type" value="Genomic_DNA"/>
</dbReference>
<evidence type="ECO:0000313" key="1">
    <source>
        <dbReference type="EMBL" id="CAF1187823.1"/>
    </source>
</evidence>
<sequence length="104" mass="12078">MSRPISYSDPIGSNTGFCQNSTKSYRIPGDRSSRIQCNQKNAHQMCSIRHDIYQWNSNGFCRIIGSYRFVIGLIHLGCYEIKLSNAFDNELRINRLSWKQYSGY</sequence>
<gene>
    <name evidence="1" type="ORF">EDS130_LOCUS24624</name>
    <name evidence="2" type="ORF">XAT740_LOCUS58464</name>
</gene>
<dbReference type="Proteomes" id="UP000663828">
    <property type="component" value="Unassembled WGS sequence"/>
</dbReference>
<reference evidence="2" key="1">
    <citation type="submission" date="2021-02" db="EMBL/GenBank/DDBJ databases">
        <authorList>
            <person name="Nowell W R."/>
        </authorList>
    </citation>
    <scope>NUCLEOTIDE SEQUENCE</scope>
</reference>
<dbReference type="AlphaFoldDB" id="A0A816G3C2"/>
<accession>A0A816G3C2</accession>
<protein>
    <submittedName>
        <fullName evidence="2">Uncharacterized protein</fullName>
    </submittedName>
</protein>
<proteinExistence type="predicted"/>
<dbReference type="EMBL" id="CAJNOR010012808">
    <property type="protein sequence ID" value="CAF1669854.1"/>
    <property type="molecule type" value="Genomic_DNA"/>
</dbReference>
<evidence type="ECO:0000313" key="3">
    <source>
        <dbReference type="Proteomes" id="UP000663828"/>
    </source>
</evidence>
<organism evidence="2 3">
    <name type="scientific">Adineta ricciae</name>
    <name type="common">Rotifer</name>
    <dbReference type="NCBI Taxonomy" id="249248"/>
    <lineage>
        <taxon>Eukaryota</taxon>
        <taxon>Metazoa</taxon>
        <taxon>Spiralia</taxon>
        <taxon>Gnathifera</taxon>
        <taxon>Rotifera</taxon>
        <taxon>Eurotatoria</taxon>
        <taxon>Bdelloidea</taxon>
        <taxon>Adinetida</taxon>
        <taxon>Adinetidae</taxon>
        <taxon>Adineta</taxon>
    </lineage>
</organism>
<name>A0A816G3C2_ADIRI</name>
<evidence type="ECO:0000313" key="2">
    <source>
        <dbReference type="EMBL" id="CAF1669854.1"/>
    </source>
</evidence>
<dbReference type="Proteomes" id="UP000663852">
    <property type="component" value="Unassembled WGS sequence"/>
</dbReference>
<comment type="caution">
    <text evidence="2">The sequence shown here is derived from an EMBL/GenBank/DDBJ whole genome shotgun (WGS) entry which is preliminary data.</text>
</comment>
<keyword evidence="3" id="KW-1185">Reference proteome</keyword>